<evidence type="ECO:0000313" key="3">
    <source>
        <dbReference type="Proteomes" id="UP001152799"/>
    </source>
</evidence>
<dbReference type="Gene3D" id="2.120.10.30">
    <property type="entry name" value="TolB, C-terminal domain"/>
    <property type="match status" value="2"/>
</dbReference>
<keyword evidence="1" id="KW-0732">Signal</keyword>
<organism evidence="2 3">
    <name type="scientific">Ceutorhynchus assimilis</name>
    <name type="common">cabbage seed weevil</name>
    <dbReference type="NCBI Taxonomy" id="467358"/>
    <lineage>
        <taxon>Eukaryota</taxon>
        <taxon>Metazoa</taxon>
        <taxon>Ecdysozoa</taxon>
        <taxon>Arthropoda</taxon>
        <taxon>Hexapoda</taxon>
        <taxon>Insecta</taxon>
        <taxon>Pterygota</taxon>
        <taxon>Neoptera</taxon>
        <taxon>Endopterygota</taxon>
        <taxon>Coleoptera</taxon>
        <taxon>Polyphaga</taxon>
        <taxon>Cucujiformia</taxon>
        <taxon>Curculionidae</taxon>
        <taxon>Ceutorhynchinae</taxon>
        <taxon>Ceutorhynchus</taxon>
    </lineage>
</organism>
<dbReference type="EMBL" id="OU892285">
    <property type="protein sequence ID" value="CAG9773978.1"/>
    <property type="molecule type" value="Genomic_DNA"/>
</dbReference>
<dbReference type="Proteomes" id="UP001152799">
    <property type="component" value="Chromosome 9"/>
</dbReference>
<evidence type="ECO:0000313" key="2">
    <source>
        <dbReference type="EMBL" id="CAG9773978.1"/>
    </source>
</evidence>
<protein>
    <submittedName>
        <fullName evidence="2">Uncharacterized protein</fullName>
    </submittedName>
</protein>
<feature type="chain" id="PRO_5040451255" evidence="1">
    <location>
        <begin position="18"/>
        <end position="341"/>
    </location>
</feature>
<dbReference type="InterPro" id="IPR011042">
    <property type="entry name" value="6-blade_b-propeller_TolB-like"/>
</dbReference>
<evidence type="ECO:0000256" key="1">
    <source>
        <dbReference type="SAM" id="SignalP"/>
    </source>
</evidence>
<proteinExistence type="predicted"/>
<gene>
    <name evidence="2" type="ORF">CEUTPL_LOCUS14362</name>
</gene>
<sequence>MHLNVILVLLVVQNSKSLNLKSLESLGISGDSYISDIAVYFNRAFLAIPRNICQNNISSPTLVELPWKEYNVILKSRFNKPLDNQLWAECDNLQNAISLAKETIKSKLWILDKGNKYCPAKLMAYSMLHNVFLDNDVIELAKVPKNRLTSLVIEKNNKFGNHRAFIANAGDNTILACYLNQLDCMHVKLLHQFAHISLEFLSISNSKLYVTGSKELQNESSISINAKFLGEKLGSSSGLQADLKDGLIYYLTRDYAVVRWINGESMDAEHHDVLAQSYKRMPYVSRLFSDPQGSVYALVNPFSPEKCVRESTFGNDSIEDDSVLERTVKIIKYNWVLDKFY</sequence>
<dbReference type="OrthoDB" id="6624404at2759"/>
<keyword evidence="3" id="KW-1185">Reference proteome</keyword>
<reference evidence="2" key="1">
    <citation type="submission" date="2022-01" db="EMBL/GenBank/DDBJ databases">
        <authorList>
            <person name="King R."/>
        </authorList>
    </citation>
    <scope>NUCLEOTIDE SEQUENCE</scope>
</reference>
<dbReference type="AlphaFoldDB" id="A0A9N9QP27"/>
<feature type="signal peptide" evidence="1">
    <location>
        <begin position="1"/>
        <end position="17"/>
    </location>
</feature>
<accession>A0A9N9QP27</accession>
<name>A0A9N9QP27_9CUCU</name>